<dbReference type="SUPFAM" id="SSF57850">
    <property type="entry name" value="RING/U-box"/>
    <property type="match status" value="1"/>
</dbReference>
<evidence type="ECO:0000313" key="1">
    <source>
        <dbReference type="EMBL" id="CAE7938988.1"/>
    </source>
</evidence>
<dbReference type="Proteomes" id="UP000601435">
    <property type="component" value="Unassembled WGS sequence"/>
</dbReference>
<sequence>VRRLDCGHCFHSECIKAWFRRGRCSVCPLGRCPVSKDIVAAVRAEMDFSLSAGGAWPLLPDNTLAQDTRSLAIGEERCHGRLPHDRGGTGWRRFRAEDFNPVVLVQIPAGGSVWDPGGRAVGWRPRALPMWQDADKLPERLLTTEVDVEDLQQLQDHEHYIFDGLMEVAQESSSLAHSAGRCFYFYALCFGAFPALWRRALDRLSGAAPFPRLQAQLRVLRGVLETASWALKWEKQLASSEGSAASRTSPPTKALAGGLASQVLGSLLQVLEQAQSHRLVGEIAPALAAVANAAPREFHNHFEDSADLLLGWAAGPGLSDDQRVVINAAFAAFGPHWRDERHRPFATAMQRKVVADMQKLVEGDREALHALLYCFYGISVAMGNLGEFYETAAPIILKCIGSCGNLASLSTQGPEKEQKILGRDTEVTLVSRGLSRTRLCLALHLDALQYAGPSAPAPLVLEVP</sequence>
<feature type="non-terminal residue" evidence="1">
    <location>
        <position position="1"/>
    </location>
</feature>
<organism evidence="1 2">
    <name type="scientific">Symbiodinium necroappetens</name>
    <dbReference type="NCBI Taxonomy" id="1628268"/>
    <lineage>
        <taxon>Eukaryota</taxon>
        <taxon>Sar</taxon>
        <taxon>Alveolata</taxon>
        <taxon>Dinophyceae</taxon>
        <taxon>Suessiales</taxon>
        <taxon>Symbiodiniaceae</taxon>
        <taxon>Symbiodinium</taxon>
    </lineage>
</organism>
<accession>A0A813C560</accession>
<gene>
    <name evidence="1" type="ORF">SNEC2469_LOCUS33361</name>
</gene>
<dbReference type="EMBL" id="CAJNJA010087619">
    <property type="protein sequence ID" value="CAE7938988.1"/>
    <property type="molecule type" value="Genomic_DNA"/>
</dbReference>
<evidence type="ECO:0000313" key="2">
    <source>
        <dbReference type="Proteomes" id="UP000601435"/>
    </source>
</evidence>
<dbReference type="AlphaFoldDB" id="A0A813C560"/>
<dbReference type="Gene3D" id="3.30.40.10">
    <property type="entry name" value="Zinc/RING finger domain, C3HC4 (zinc finger)"/>
    <property type="match status" value="1"/>
</dbReference>
<comment type="caution">
    <text evidence="1">The sequence shown here is derived from an EMBL/GenBank/DDBJ whole genome shotgun (WGS) entry which is preliminary data.</text>
</comment>
<dbReference type="InterPro" id="IPR013083">
    <property type="entry name" value="Znf_RING/FYVE/PHD"/>
</dbReference>
<name>A0A813C560_9DINO</name>
<evidence type="ECO:0008006" key="3">
    <source>
        <dbReference type="Google" id="ProtNLM"/>
    </source>
</evidence>
<protein>
    <recommendedName>
        <fullName evidence="3">RING-type domain-containing protein</fullName>
    </recommendedName>
</protein>
<proteinExistence type="predicted"/>
<keyword evidence="2" id="KW-1185">Reference proteome</keyword>
<dbReference type="OrthoDB" id="424134at2759"/>
<reference evidence="1" key="1">
    <citation type="submission" date="2021-02" db="EMBL/GenBank/DDBJ databases">
        <authorList>
            <person name="Dougan E. K."/>
            <person name="Rhodes N."/>
            <person name="Thang M."/>
            <person name="Chan C."/>
        </authorList>
    </citation>
    <scope>NUCLEOTIDE SEQUENCE</scope>
</reference>